<accession>A0ABQ3ANC4</accession>
<dbReference type="InterPro" id="IPR010998">
    <property type="entry name" value="Integrase_recombinase_N"/>
</dbReference>
<keyword evidence="4" id="KW-0233">DNA recombination</keyword>
<dbReference type="InterPro" id="IPR002104">
    <property type="entry name" value="Integrase_catalytic"/>
</dbReference>
<organism evidence="6 7">
    <name type="scientific">Cellvibrio zantedeschiae</name>
    <dbReference type="NCBI Taxonomy" id="1237077"/>
    <lineage>
        <taxon>Bacteria</taxon>
        <taxon>Pseudomonadati</taxon>
        <taxon>Pseudomonadota</taxon>
        <taxon>Gammaproteobacteria</taxon>
        <taxon>Cellvibrionales</taxon>
        <taxon>Cellvibrionaceae</taxon>
        <taxon>Cellvibrio</taxon>
    </lineage>
</organism>
<evidence type="ECO:0000256" key="1">
    <source>
        <dbReference type="ARBA" id="ARBA00008857"/>
    </source>
</evidence>
<dbReference type="InterPro" id="IPR038488">
    <property type="entry name" value="Integrase_DNA-bd_sf"/>
</dbReference>
<evidence type="ECO:0000259" key="5">
    <source>
        <dbReference type="PROSITE" id="PS51898"/>
    </source>
</evidence>
<dbReference type="Pfam" id="PF00589">
    <property type="entry name" value="Phage_integrase"/>
    <property type="match status" value="1"/>
</dbReference>
<comment type="caution">
    <text evidence="6">The sequence shown here is derived from an EMBL/GenBank/DDBJ whole genome shotgun (WGS) entry which is preliminary data.</text>
</comment>
<comment type="similarity">
    <text evidence="1">Belongs to the 'phage' integrase family.</text>
</comment>
<feature type="domain" description="Tyr recombinase" evidence="5">
    <location>
        <begin position="211"/>
        <end position="390"/>
    </location>
</feature>
<dbReference type="SUPFAM" id="SSF56349">
    <property type="entry name" value="DNA breaking-rejoining enzymes"/>
    <property type="match status" value="1"/>
</dbReference>
<dbReference type="Proteomes" id="UP000619761">
    <property type="component" value="Unassembled WGS sequence"/>
</dbReference>
<dbReference type="InterPro" id="IPR025166">
    <property type="entry name" value="Integrase_DNA_bind_dom"/>
</dbReference>
<dbReference type="EMBL" id="BMYZ01000001">
    <property type="protein sequence ID" value="GGY61461.1"/>
    <property type="molecule type" value="Genomic_DNA"/>
</dbReference>
<dbReference type="Gene3D" id="3.30.160.390">
    <property type="entry name" value="Integrase, DNA-binding domain"/>
    <property type="match status" value="1"/>
</dbReference>
<keyword evidence="2" id="KW-0229">DNA integration</keyword>
<dbReference type="Pfam" id="PF13356">
    <property type="entry name" value="Arm-DNA-bind_3"/>
    <property type="match status" value="1"/>
</dbReference>
<proteinExistence type="inferred from homology"/>
<gene>
    <name evidence="6" type="ORF">GCM10011613_01070</name>
</gene>
<protein>
    <submittedName>
        <fullName evidence="6">Integrase</fullName>
    </submittedName>
</protein>
<dbReference type="InterPro" id="IPR013762">
    <property type="entry name" value="Integrase-like_cat_sf"/>
</dbReference>
<reference evidence="7" key="1">
    <citation type="journal article" date="2019" name="Int. J. Syst. Evol. Microbiol.">
        <title>The Global Catalogue of Microorganisms (GCM) 10K type strain sequencing project: providing services to taxonomists for standard genome sequencing and annotation.</title>
        <authorList>
            <consortium name="The Broad Institute Genomics Platform"/>
            <consortium name="The Broad Institute Genome Sequencing Center for Infectious Disease"/>
            <person name="Wu L."/>
            <person name="Ma J."/>
        </authorList>
    </citation>
    <scope>NUCLEOTIDE SEQUENCE [LARGE SCALE GENOMIC DNA]</scope>
    <source>
        <strain evidence="7">KCTC 32239</strain>
    </source>
</reference>
<sequence>MSEKSKLRFTKELLLALPIAAKRERYRDSKVEGLVLDILTTGKKVFRVYKRVRGTPAPISVTIGRFPEVTIEQARTHALKILGAISLGVNPNELERINRRSNITLLQVYEDYKSRKELKSETIRGYEQVMRTYVSDWHALPIITITESLIKLRHKELSASSKAQADLCMRLLRALFNFALYEYKNANDESIFTKNPTHVLSHQKLWNNVGRKQTRIYQNDIKGWYGAISRVRNTSDAFTQAVCDFVEMTFFTGLRKTELLCLPWADVDLKARVFCVAKTKNGVPLLLPIGDHLLTIFERRRKQTDGAFVFQANNEHGYVREPKKIIAKLVEESGIPFTLHDLRRTYTSTAELLKIGTYTIKRLLNHKTKRDDVTAGYTILTAEELRSPVQVIETRLLELAGIKSDQHINRDRLLSIIDTLSDADKSLLISKLSDSKFTLVALDGARGEAD</sequence>
<evidence type="ECO:0000256" key="4">
    <source>
        <dbReference type="ARBA" id="ARBA00023172"/>
    </source>
</evidence>
<keyword evidence="3" id="KW-0238">DNA-binding</keyword>
<dbReference type="PANTHER" id="PTHR30629">
    <property type="entry name" value="PROPHAGE INTEGRASE"/>
    <property type="match status" value="1"/>
</dbReference>
<evidence type="ECO:0000256" key="2">
    <source>
        <dbReference type="ARBA" id="ARBA00022908"/>
    </source>
</evidence>
<name>A0ABQ3ANC4_9GAMM</name>
<evidence type="ECO:0000313" key="6">
    <source>
        <dbReference type="EMBL" id="GGY61461.1"/>
    </source>
</evidence>
<dbReference type="InterPro" id="IPR050808">
    <property type="entry name" value="Phage_Integrase"/>
</dbReference>
<dbReference type="Gene3D" id="1.10.443.10">
    <property type="entry name" value="Intergrase catalytic core"/>
    <property type="match status" value="1"/>
</dbReference>
<keyword evidence="7" id="KW-1185">Reference proteome</keyword>
<dbReference type="RefSeq" id="WP_189415045.1">
    <property type="nucleotide sequence ID" value="NZ_BMYZ01000001.1"/>
</dbReference>
<evidence type="ECO:0000313" key="7">
    <source>
        <dbReference type="Proteomes" id="UP000619761"/>
    </source>
</evidence>
<evidence type="ECO:0000256" key="3">
    <source>
        <dbReference type="ARBA" id="ARBA00023125"/>
    </source>
</evidence>
<dbReference type="Gene3D" id="1.10.150.130">
    <property type="match status" value="1"/>
</dbReference>
<dbReference type="InterPro" id="IPR011010">
    <property type="entry name" value="DNA_brk_join_enz"/>
</dbReference>
<dbReference type="PROSITE" id="PS51898">
    <property type="entry name" value="TYR_RECOMBINASE"/>
    <property type="match status" value="1"/>
</dbReference>
<dbReference type="PANTHER" id="PTHR30629:SF2">
    <property type="entry name" value="PROPHAGE INTEGRASE INTS-RELATED"/>
    <property type="match status" value="1"/>
</dbReference>